<dbReference type="Gene3D" id="1.10.135.10">
    <property type="entry name" value="ATP:guanido phosphotransferase, N-terminal domain"/>
    <property type="match status" value="1"/>
</dbReference>
<organism evidence="2">
    <name type="scientific">Magallana gigas</name>
    <name type="common">Pacific oyster</name>
    <name type="synonym">Crassostrea gigas</name>
    <dbReference type="NCBI Taxonomy" id="29159"/>
    <lineage>
        <taxon>Eukaryota</taxon>
        <taxon>Metazoa</taxon>
        <taxon>Spiralia</taxon>
        <taxon>Lophotrochozoa</taxon>
        <taxon>Mollusca</taxon>
        <taxon>Bivalvia</taxon>
        <taxon>Autobranchia</taxon>
        <taxon>Pteriomorphia</taxon>
        <taxon>Ostreida</taxon>
        <taxon>Ostreoidea</taxon>
        <taxon>Ostreidae</taxon>
        <taxon>Magallana</taxon>
    </lineage>
</organism>
<evidence type="ECO:0000313" key="2">
    <source>
        <dbReference type="EMBL" id="EKC24884.1"/>
    </source>
</evidence>
<dbReference type="HOGENOM" id="CLU_2924849_0_0_1"/>
<keyword evidence="2" id="KW-0808">Transferase</keyword>
<name>K1Q0K5_MAGGI</name>
<sequence length="61" mass="7068">MSDLASLWKRLRENASKSLLKKHLTPDRYEKLKNRKTKLGGTLADCIRSGRKLRWGEGVEK</sequence>
<evidence type="ECO:0000256" key="1">
    <source>
        <dbReference type="PROSITE-ProRule" id="PRU00842"/>
    </source>
</evidence>
<dbReference type="PROSITE" id="PS51509">
    <property type="entry name" value="PHOSPHAGEN_KINASE_N"/>
    <property type="match status" value="1"/>
</dbReference>
<proteinExistence type="inferred from homology"/>
<dbReference type="GO" id="GO:0016301">
    <property type="term" value="F:kinase activity"/>
    <property type="evidence" value="ECO:0007669"/>
    <property type="project" value="UniProtKB-KW"/>
</dbReference>
<dbReference type="InterPro" id="IPR036802">
    <property type="entry name" value="ATP-guanido_PTrfase_N_sf"/>
</dbReference>
<dbReference type="SUPFAM" id="SSF48034">
    <property type="entry name" value="Guanido kinase N-terminal domain"/>
    <property type="match status" value="1"/>
</dbReference>
<reference evidence="2" key="1">
    <citation type="journal article" date="2012" name="Nature">
        <title>The oyster genome reveals stress adaptation and complexity of shell formation.</title>
        <authorList>
            <person name="Zhang G."/>
            <person name="Fang X."/>
            <person name="Guo X."/>
            <person name="Li L."/>
            <person name="Luo R."/>
            <person name="Xu F."/>
            <person name="Yang P."/>
            <person name="Zhang L."/>
            <person name="Wang X."/>
            <person name="Qi H."/>
            <person name="Xiong Z."/>
            <person name="Que H."/>
            <person name="Xie Y."/>
            <person name="Holland P.W."/>
            <person name="Paps J."/>
            <person name="Zhu Y."/>
            <person name="Wu F."/>
            <person name="Chen Y."/>
            <person name="Wang J."/>
            <person name="Peng C."/>
            <person name="Meng J."/>
            <person name="Yang L."/>
            <person name="Liu J."/>
            <person name="Wen B."/>
            <person name="Zhang N."/>
            <person name="Huang Z."/>
            <person name="Zhu Q."/>
            <person name="Feng Y."/>
            <person name="Mount A."/>
            <person name="Hedgecock D."/>
            <person name="Xu Z."/>
            <person name="Liu Y."/>
            <person name="Domazet-Loso T."/>
            <person name="Du Y."/>
            <person name="Sun X."/>
            <person name="Zhang S."/>
            <person name="Liu B."/>
            <person name="Cheng P."/>
            <person name="Jiang X."/>
            <person name="Li J."/>
            <person name="Fan D."/>
            <person name="Wang W."/>
            <person name="Fu W."/>
            <person name="Wang T."/>
            <person name="Wang B."/>
            <person name="Zhang J."/>
            <person name="Peng Z."/>
            <person name="Li Y."/>
            <person name="Li N."/>
            <person name="Wang J."/>
            <person name="Chen M."/>
            <person name="He Y."/>
            <person name="Tan F."/>
            <person name="Song X."/>
            <person name="Zheng Q."/>
            <person name="Huang R."/>
            <person name="Yang H."/>
            <person name="Du X."/>
            <person name="Chen L."/>
            <person name="Yang M."/>
            <person name="Gaffney P.M."/>
            <person name="Wang S."/>
            <person name="Luo L."/>
            <person name="She Z."/>
            <person name="Ming Y."/>
            <person name="Huang W."/>
            <person name="Zhang S."/>
            <person name="Huang B."/>
            <person name="Zhang Y."/>
            <person name="Qu T."/>
            <person name="Ni P."/>
            <person name="Miao G."/>
            <person name="Wang J."/>
            <person name="Wang Q."/>
            <person name="Steinberg C.E."/>
            <person name="Wang H."/>
            <person name="Li N."/>
            <person name="Qian L."/>
            <person name="Zhang G."/>
            <person name="Li Y."/>
            <person name="Yang H."/>
            <person name="Liu X."/>
            <person name="Wang J."/>
            <person name="Yin Y."/>
            <person name="Wang J."/>
        </authorList>
    </citation>
    <scope>NUCLEOTIDE SEQUENCE [LARGE SCALE GENOMIC DNA]</scope>
    <source>
        <strain evidence="2">05x7-T-G4-1.051#20</strain>
    </source>
</reference>
<dbReference type="InParanoid" id="K1Q0K5"/>
<comment type="similarity">
    <text evidence="1">Belongs to the ATP:guanido phosphotransferase family.</text>
</comment>
<protein>
    <submittedName>
        <fullName evidence="2">Arginine kinase</fullName>
    </submittedName>
</protein>
<accession>K1Q0K5</accession>
<dbReference type="AlphaFoldDB" id="K1Q0K5"/>
<gene>
    <name evidence="2" type="ORF">CGI_10021483</name>
</gene>
<dbReference type="Pfam" id="PF02807">
    <property type="entry name" value="ATP-gua_PtransN"/>
    <property type="match status" value="1"/>
</dbReference>
<keyword evidence="2" id="KW-0418">Kinase</keyword>
<dbReference type="EMBL" id="JH816055">
    <property type="protein sequence ID" value="EKC24884.1"/>
    <property type="molecule type" value="Genomic_DNA"/>
</dbReference>
<dbReference type="InterPro" id="IPR022413">
    <property type="entry name" value="ATP-guanido_PTrfase_N"/>
</dbReference>